<evidence type="ECO:0000256" key="1">
    <source>
        <dbReference type="ARBA" id="ARBA00004141"/>
    </source>
</evidence>
<protein>
    <submittedName>
        <fullName evidence="7">UbiA family prenyltransferase</fullName>
    </submittedName>
</protein>
<keyword evidence="4 6" id="KW-0472">Membrane</keyword>
<dbReference type="Pfam" id="PF01040">
    <property type="entry name" value="UbiA"/>
    <property type="match status" value="1"/>
</dbReference>
<organism evidence="7 8">
    <name type="scientific">Nocardioides zeae</name>
    <dbReference type="NCBI Taxonomy" id="1457234"/>
    <lineage>
        <taxon>Bacteria</taxon>
        <taxon>Bacillati</taxon>
        <taxon>Actinomycetota</taxon>
        <taxon>Actinomycetes</taxon>
        <taxon>Propionibacteriales</taxon>
        <taxon>Nocardioidaceae</taxon>
        <taxon>Nocardioides</taxon>
    </lineage>
</organism>
<evidence type="ECO:0000256" key="5">
    <source>
        <dbReference type="SAM" id="MobiDB-lite"/>
    </source>
</evidence>
<feature type="transmembrane region" description="Helical" evidence="6">
    <location>
        <begin position="206"/>
        <end position="227"/>
    </location>
</feature>
<dbReference type="RefSeq" id="WP_163774500.1">
    <property type="nucleotide sequence ID" value="NZ_JAAGXA010000022.1"/>
</dbReference>
<keyword evidence="2 6" id="KW-0812">Transmembrane</keyword>
<keyword evidence="3 6" id="KW-1133">Transmembrane helix</keyword>
<feature type="transmembrane region" description="Helical" evidence="6">
    <location>
        <begin position="174"/>
        <end position="194"/>
    </location>
</feature>
<evidence type="ECO:0000313" key="8">
    <source>
        <dbReference type="Proteomes" id="UP000468687"/>
    </source>
</evidence>
<dbReference type="Proteomes" id="UP000468687">
    <property type="component" value="Unassembled WGS sequence"/>
</dbReference>
<evidence type="ECO:0000313" key="7">
    <source>
        <dbReference type="EMBL" id="NEN80530.1"/>
    </source>
</evidence>
<dbReference type="InterPro" id="IPR000537">
    <property type="entry name" value="UbiA_prenyltransferase"/>
</dbReference>
<accession>A0A6P0HQM3</accession>
<dbReference type="Gene3D" id="1.10.357.140">
    <property type="entry name" value="UbiA prenyltransferase"/>
    <property type="match status" value="1"/>
</dbReference>
<comment type="caution">
    <text evidence="7">The sequence shown here is derived from an EMBL/GenBank/DDBJ whole genome shotgun (WGS) entry which is preliminary data.</text>
</comment>
<evidence type="ECO:0000256" key="6">
    <source>
        <dbReference type="SAM" id="Phobius"/>
    </source>
</evidence>
<evidence type="ECO:0000256" key="4">
    <source>
        <dbReference type="ARBA" id="ARBA00023136"/>
    </source>
</evidence>
<evidence type="ECO:0000256" key="2">
    <source>
        <dbReference type="ARBA" id="ARBA00022692"/>
    </source>
</evidence>
<dbReference type="InterPro" id="IPR044878">
    <property type="entry name" value="UbiA_sf"/>
</dbReference>
<comment type="subcellular location">
    <subcellularLocation>
        <location evidence="1">Membrane</location>
        <topology evidence="1">Multi-pass membrane protein</topology>
    </subcellularLocation>
</comment>
<feature type="transmembrane region" description="Helical" evidence="6">
    <location>
        <begin position="117"/>
        <end position="141"/>
    </location>
</feature>
<dbReference type="EMBL" id="JAAGXA010000022">
    <property type="protein sequence ID" value="NEN80530.1"/>
    <property type="molecule type" value="Genomic_DNA"/>
</dbReference>
<feature type="region of interest" description="Disordered" evidence="5">
    <location>
        <begin position="1"/>
        <end position="39"/>
    </location>
</feature>
<reference evidence="7 8" key="1">
    <citation type="journal article" date="2014" name="Int. J. Syst. Evol. Microbiol.">
        <title>Nocardioides zeae sp. nov., isolated from the stem of Zea mays.</title>
        <authorList>
            <person name="Glaeser S.P."/>
            <person name="McInroy J.A."/>
            <person name="Busse H.J."/>
            <person name="Kampfer P."/>
        </authorList>
    </citation>
    <scope>NUCLEOTIDE SEQUENCE [LARGE SCALE GENOMIC DNA]</scope>
    <source>
        <strain evidence="7 8">JCM 30728</strain>
    </source>
</reference>
<gene>
    <name evidence="7" type="primary">ubiA</name>
    <name evidence="7" type="ORF">G3T38_19955</name>
</gene>
<feature type="compositionally biased region" description="Low complexity" evidence="5">
    <location>
        <begin position="22"/>
        <end position="39"/>
    </location>
</feature>
<evidence type="ECO:0000256" key="3">
    <source>
        <dbReference type="ARBA" id="ARBA00022989"/>
    </source>
</evidence>
<keyword evidence="8" id="KW-1185">Reference proteome</keyword>
<dbReference type="AlphaFoldDB" id="A0A6P0HQM3"/>
<dbReference type="GO" id="GO:0016765">
    <property type="term" value="F:transferase activity, transferring alkyl or aryl (other than methyl) groups"/>
    <property type="evidence" value="ECO:0007669"/>
    <property type="project" value="InterPro"/>
</dbReference>
<feature type="transmembrane region" description="Helical" evidence="6">
    <location>
        <begin position="248"/>
        <end position="274"/>
    </location>
</feature>
<keyword evidence="7" id="KW-0808">Transferase</keyword>
<dbReference type="GO" id="GO:0016020">
    <property type="term" value="C:membrane"/>
    <property type="evidence" value="ECO:0007669"/>
    <property type="project" value="UniProtKB-SubCell"/>
</dbReference>
<feature type="transmembrane region" description="Helical" evidence="6">
    <location>
        <begin position="147"/>
        <end position="167"/>
    </location>
</feature>
<sequence length="276" mass="28037">MAATTEAETHAHSDDTPDTPDTDPTPATAPVPAGSGRRLRLPGGVRRALALVVAAHPRQLVVTAAAVALAAFVGGRPMSEVGLVALTVALGQAILGWHNDIVDRATDAAAGRTDKPLATGVLETGTVWFAVACATLALVPVAVANGLVAAAAYVVGLVVALVGNLVLRGGVLSWLPWALSFATYPVFLSYGGLGGQHRGEPPVVEMVVLAALLGICVHVLRALPGLVQDNRDGRRHLALRVAVKTGATRLLLLTSVATAAVLVGIAITAGTVGLTR</sequence>
<name>A0A6P0HQM3_9ACTN</name>
<proteinExistence type="predicted"/>